<keyword evidence="1" id="KW-0472">Membrane</keyword>
<reference evidence="2" key="2">
    <citation type="journal article" date="2015" name="Fish Shellfish Immunol.">
        <title>Early steps in the European eel (Anguilla anguilla)-Vibrio vulnificus interaction in the gills: Role of the RtxA13 toxin.</title>
        <authorList>
            <person name="Callol A."/>
            <person name="Pajuelo D."/>
            <person name="Ebbesson L."/>
            <person name="Teles M."/>
            <person name="MacKenzie S."/>
            <person name="Amaro C."/>
        </authorList>
    </citation>
    <scope>NUCLEOTIDE SEQUENCE</scope>
</reference>
<sequence>MLILFVFIGDSHNFHLHFETALRAGKYSISYLYCKCGISCFYIFFSYLSHI</sequence>
<reference evidence="2" key="1">
    <citation type="submission" date="2014-11" db="EMBL/GenBank/DDBJ databases">
        <authorList>
            <person name="Amaro Gonzalez C."/>
        </authorList>
    </citation>
    <scope>NUCLEOTIDE SEQUENCE</scope>
</reference>
<organism evidence="2">
    <name type="scientific">Anguilla anguilla</name>
    <name type="common">European freshwater eel</name>
    <name type="synonym">Muraena anguilla</name>
    <dbReference type="NCBI Taxonomy" id="7936"/>
    <lineage>
        <taxon>Eukaryota</taxon>
        <taxon>Metazoa</taxon>
        <taxon>Chordata</taxon>
        <taxon>Craniata</taxon>
        <taxon>Vertebrata</taxon>
        <taxon>Euteleostomi</taxon>
        <taxon>Actinopterygii</taxon>
        <taxon>Neopterygii</taxon>
        <taxon>Teleostei</taxon>
        <taxon>Anguilliformes</taxon>
        <taxon>Anguillidae</taxon>
        <taxon>Anguilla</taxon>
    </lineage>
</organism>
<accession>A0A0E9T7M7</accession>
<evidence type="ECO:0000256" key="1">
    <source>
        <dbReference type="SAM" id="Phobius"/>
    </source>
</evidence>
<dbReference type="EMBL" id="GBXM01058921">
    <property type="protein sequence ID" value="JAH49656.1"/>
    <property type="molecule type" value="Transcribed_RNA"/>
</dbReference>
<keyword evidence="1" id="KW-0812">Transmembrane</keyword>
<feature type="transmembrane region" description="Helical" evidence="1">
    <location>
        <begin position="29"/>
        <end position="48"/>
    </location>
</feature>
<dbReference type="AlphaFoldDB" id="A0A0E9T7M7"/>
<name>A0A0E9T7M7_ANGAN</name>
<proteinExistence type="predicted"/>
<evidence type="ECO:0000313" key="2">
    <source>
        <dbReference type="EMBL" id="JAH49656.1"/>
    </source>
</evidence>
<keyword evidence="1" id="KW-1133">Transmembrane helix</keyword>
<protein>
    <submittedName>
        <fullName evidence="2">Uncharacterized protein</fullName>
    </submittedName>
</protein>